<dbReference type="GO" id="GO:0005886">
    <property type="term" value="C:plasma membrane"/>
    <property type="evidence" value="ECO:0007669"/>
    <property type="project" value="UniProtKB-SubCell"/>
</dbReference>
<dbReference type="AlphaFoldDB" id="A0A1G2DYX6"/>
<evidence type="ECO:0000313" key="9">
    <source>
        <dbReference type="EMBL" id="OGZ18582.1"/>
    </source>
</evidence>
<comment type="caution">
    <text evidence="9">The sequence shown here is derived from an EMBL/GenBank/DDBJ whole genome shotgun (WGS) entry which is preliminary data.</text>
</comment>
<dbReference type="PANTHER" id="PTHR30012">
    <property type="entry name" value="GENERAL SECRETION PATHWAY PROTEIN"/>
    <property type="match status" value="1"/>
</dbReference>
<evidence type="ECO:0000256" key="3">
    <source>
        <dbReference type="ARBA" id="ARBA00022475"/>
    </source>
</evidence>
<keyword evidence="6 7" id="KW-0472">Membrane</keyword>
<sequence length="349" mass="39134">MPLFNKISTEDKKDFIGALALLIKSGTPINEAFELLSKQTRSPILKKVFKKAQERTEKGTPIYQVFEEDKNFELVFSSFIRAGEESGSLDKSLDFLATWLDKKNSLEREISSATLYPKIVLVFALLLGSGLAFFVLPKLTLIFASLNTELPLTSRILLSSANFIQEHGLALLLGIVAVLLLFYGISRIKTVRIFFDKVILRTPIAGNFVRLYQLTIISQLISVLFNSGLMITKILEIASESTSNYAYKKSLEHIKQRITRGDSFSSAINDFPRLYPDIYSNILTTGEATGSFERSFAYLAEFFLSKLTEKTKQLPVILEPVILIIIGVFVAFIASAIILPIYQVTQGFR</sequence>
<feature type="transmembrane region" description="Helical" evidence="7">
    <location>
        <begin position="316"/>
        <end position="342"/>
    </location>
</feature>
<accession>A0A1G2DYX6</accession>
<proteinExistence type="inferred from homology"/>
<feature type="transmembrane region" description="Helical" evidence="7">
    <location>
        <begin position="164"/>
        <end position="185"/>
    </location>
</feature>
<organism evidence="9 10">
    <name type="scientific">Candidatus Nealsonbacteria bacterium RBG_13_38_11</name>
    <dbReference type="NCBI Taxonomy" id="1801662"/>
    <lineage>
        <taxon>Bacteria</taxon>
        <taxon>Candidatus Nealsoniibacteriota</taxon>
    </lineage>
</organism>
<keyword evidence="4 7" id="KW-0812">Transmembrane</keyword>
<evidence type="ECO:0000256" key="1">
    <source>
        <dbReference type="ARBA" id="ARBA00004651"/>
    </source>
</evidence>
<dbReference type="Gene3D" id="1.20.81.30">
    <property type="entry name" value="Type II secretion system (T2SS), domain F"/>
    <property type="match status" value="2"/>
</dbReference>
<dbReference type="InterPro" id="IPR018076">
    <property type="entry name" value="T2SS_GspF_dom"/>
</dbReference>
<evidence type="ECO:0000313" key="10">
    <source>
        <dbReference type="Proteomes" id="UP000176662"/>
    </source>
</evidence>
<reference evidence="9 10" key="1">
    <citation type="journal article" date="2016" name="Nat. Commun.">
        <title>Thousands of microbial genomes shed light on interconnected biogeochemical processes in an aquifer system.</title>
        <authorList>
            <person name="Anantharaman K."/>
            <person name="Brown C.T."/>
            <person name="Hug L.A."/>
            <person name="Sharon I."/>
            <person name="Castelle C.J."/>
            <person name="Probst A.J."/>
            <person name="Thomas B.C."/>
            <person name="Singh A."/>
            <person name="Wilkins M.J."/>
            <person name="Karaoz U."/>
            <person name="Brodie E.L."/>
            <person name="Williams K.H."/>
            <person name="Hubbard S.S."/>
            <person name="Banfield J.F."/>
        </authorList>
    </citation>
    <scope>NUCLEOTIDE SEQUENCE [LARGE SCALE GENOMIC DNA]</scope>
</reference>
<evidence type="ECO:0000256" key="5">
    <source>
        <dbReference type="ARBA" id="ARBA00022989"/>
    </source>
</evidence>
<dbReference type="Pfam" id="PF00482">
    <property type="entry name" value="T2SSF"/>
    <property type="match status" value="2"/>
</dbReference>
<dbReference type="PRINTS" id="PR00812">
    <property type="entry name" value="BCTERIALGSPF"/>
</dbReference>
<gene>
    <name evidence="9" type="ORF">A2Z68_00235</name>
</gene>
<dbReference type="InterPro" id="IPR042094">
    <property type="entry name" value="T2SS_GspF_sf"/>
</dbReference>
<evidence type="ECO:0000256" key="7">
    <source>
        <dbReference type="SAM" id="Phobius"/>
    </source>
</evidence>
<dbReference type="EMBL" id="MHLX01000028">
    <property type="protein sequence ID" value="OGZ18582.1"/>
    <property type="molecule type" value="Genomic_DNA"/>
</dbReference>
<keyword evidence="5 7" id="KW-1133">Transmembrane helix</keyword>
<dbReference type="PANTHER" id="PTHR30012:SF0">
    <property type="entry name" value="TYPE II SECRETION SYSTEM PROTEIN F-RELATED"/>
    <property type="match status" value="1"/>
</dbReference>
<comment type="similarity">
    <text evidence="2">Belongs to the GSP F family.</text>
</comment>
<feature type="domain" description="Type II secretion system protein GspF" evidence="8">
    <location>
        <begin position="15"/>
        <end position="137"/>
    </location>
</feature>
<protein>
    <recommendedName>
        <fullName evidence="8">Type II secretion system protein GspF domain-containing protein</fullName>
    </recommendedName>
</protein>
<evidence type="ECO:0000256" key="6">
    <source>
        <dbReference type="ARBA" id="ARBA00023136"/>
    </source>
</evidence>
<evidence type="ECO:0000259" key="8">
    <source>
        <dbReference type="Pfam" id="PF00482"/>
    </source>
</evidence>
<feature type="transmembrane region" description="Helical" evidence="7">
    <location>
        <begin position="119"/>
        <end position="144"/>
    </location>
</feature>
<evidence type="ECO:0000256" key="2">
    <source>
        <dbReference type="ARBA" id="ARBA00005745"/>
    </source>
</evidence>
<keyword evidence="3" id="KW-1003">Cell membrane</keyword>
<name>A0A1G2DYX6_9BACT</name>
<evidence type="ECO:0000256" key="4">
    <source>
        <dbReference type="ARBA" id="ARBA00022692"/>
    </source>
</evidence>
<dbReference type="Proteomes" id="UP000176662">
    <property type="component" value="Unassembled WGS sequence"/>
</dbReference>
<feature type="domain" description="Type II secretion system protein GspF" evidence="8">
    <location>
        <begin position="219"/>
        <end position="340"/>
    </location>
</feature>
<dbReference type="InterPro" id="IPR003004">
    <property type="entry name" value="GspF/PilC"/>
</dbReference>
<comment type="subcellular location">
    <subcellularLocation>
        <location evidence="1">Cell membrane</location>
        <topology evidence="1">Multi-pass membrane protein</topology>
    </subcellularLocation>
</comment>